<comment type="caution">
    <text evidence="1">The sequence shown here is derived from an EMBL/GenBank/DDBJ whole genome shotgun (WGS) entry which is preliminary data.</text>
</comment>
<reference evidence="1 2" key="1">
    <citation type="submission" date="2024-01" db="EMBL/GenBank/DDBJ databases">
        <title>The genomes of 5 underutilized Papilionoideae crops provide insights into root nodulation and disease resistanc.</title>
        <authorList>
            <person name="Jiang F."/>
        </authorList>
    </citation>
    <scope>NUCLEOTIDE SEQUENCE [LARGE SCALE GENOMIC DNA]</scope>
    <source>
        <strain evidence="1">LVBAO_FW01</strain>
        <tissue evidence="1">Leaves</tissue>
    </source>
</reference>
<accession>A0AAN9QFG8</accession>
<gene>
    <name evidence="1" type="ORF">VNO77_23585</name>
</gene>
<organism evidence="1 2">
    <name type="scientific">Canavalia gladiata</name>
    <name type="common">Sword bean</name>
    <name type="synonym">Dolichos gladiatus</name>
    <dbReference type="NCBI Taxonomy" id="3824"/>
    <lineage>
        <taxon>Eukaryota</taxon>
        <taxon>Viridiplantae</taxon>
        <taxon>Streptophyta</taxon>
        <taxon>Embryophyta</taxon>
        <taxon>Tracheophyta</taxon>
        <taxon>Spermatophyta</taxon>
        <taxon>Magnoliopsida</taxon>
        <taxon>eudicotyledons</taxon>
        <taxon>Gunneridae</taxon>
        <taxon>Pentapetalae</taxon>
        <taxon>rosids</taxon>
        <taxon>fabids</taxon>
        <taxon>Fabales</taxon>
        <taxon>Fabaceae</taxon>
        <taxon>Papilionoideae</taxon>
        <taxon>50 kb inversion clade</taxon>
        <taxon>NPAAA clade</taxon>
        <taxon>indigoferoid/millettioid clade</taxon>
        <taxon>Phaseoleae</taxon>
        <taxon>Canavalia</taxon>
    </lineage>
</organism>
<dbReference type="EMBL" id="JAYMYQ010000005">
    <property type="protein sequence ID" value="KAK7329418.1"/>
    <property type="molecule type" value="Genomic_DNA"/>
</dbReference>
<sequence length="137" mass="15018">MQTTNYRTKQTWFQASRLCKAILNFYMHCSQKFLSLPLMALLANMHSLPISTSSVISLNLQDKGAMHQGLDFPLANPSPHPDVCTPILTDHAVHQAPTTVGGLDFGESQGQPHEGSKAVEQYGILGPIAKYEICVSH</sequence>
<evidence type="ECO:0000313" key="2">
    <source>
        <dbReference type="Proteomes" id="UP001367508"/>
    </source>
</evidence>
<keyword evidence="2" id="KW-1185">Reference proteome</keyword>
<dbReference type="Proteomes" id="UP001367508">
    <property type="component" value="Unassembled WGS sequence"/>
</dbReference>
<dbReference type="AlphaFoldDB" id="A0AAN9QFG8"/>
<protein>
    <submittedName>
        <fullName evidence="1">Uncharacterized protein</fullName>
    </submittedName>
</protein>
<evidence type="ECO:0000313" key="1">
    <source>
        <dbReference type="EMBL" id="KAK7329418.1"/>
    </source>
</evidence>
<proteinExistence type="predicted"/>
<name>A0AAN9QFG8_CANGL</name>